<comment type="similarity">
    <text evidence="2 3">Belongs to the class I-like SAM-binding methyltransferase superfamily. Erg6/SMT family.</text>
</comment>
<name>A0A8S3H3X3_9BILA</name>
<proteinExistence type="inferred from homology"/>
<keyword evidence="3" id="KW-0489">Methyltransferase</keyword>
<evidence type="ECO:0000313" key="5">
    <source>
        <dbReference type="EMBL" id="CAF5175094.1"/>
    </source>
</evidence>
<protein>
    <recommendedName>
        <fullName evidence="4">SAM-dependent methyltransferase Erg6/SMT-type domain-containing protein</fullName>
    </recommendedName>
</protein>
<dbReference type="GO" id="GO:0032259">
    <property type="term" value="P:methylation"/>
    <property type="evidence" value="ECO:0007669"/>
    <property type="project" value="UniProtKB-KW"/>
</dbReference>
<sequence>AKCFTEVFRVLKPGGSFVGYDWCLTDKYDKSNPIHNETKRLIEEGDGLPELKSTHQLLSDLKTVGFTVEENQIIPEGDIPWYQPLKGGDSFFSLNNLRASSIGRWLTRNMVWFMEKTWIAAQGSIGTLEILEKAAVGLVRGGESDIFTPYFFFLARKS</sequence>
<dbReference type="GO" id="GO:0016126">
    <property type="term" value="P:sterol biosynthetic process"/>
    <property type="evidence" value="ECO:0007669"/>
    <property type="project" value="TreeGrafter"/>
</dbReference>
<organism evidence="5 6">
    <name type="scientific">Rotaria magnacalcarata</name>
    <dbReference type="NCBI Taxonomy" id="392030"/>
    <lineage>
        <taxon>Eukaryota</taxon>
        <taxon>Metazoa</taxon>
        <taxon>Spiralia</taxon>
        <taxon>Gnathifera</taxon>
        <taxon>Rotifera</taxon>
        <taxon>Eurotatoria</taxon>
        <taxon>Bdelloidea</taxon>
        <taxon>Philodinida</taxon>
        <taxon>Philodinidae</taxon>
        <taxon>Rotaria</taxon>
    </lineage>
</organism>
<keyword evidence="3" id="KW-0949">S-adenosyl-L-methionine</keyword>
<dbReference type="Gene3D" id="3.40.50.150">
    <property type="entry name" value="Vaccinia Virus protein VP39"/>
    <property type="match status" value="1"/>
</dbReference>
<dbReference type="InterPro" id="IPR030384">
    <property type="entry name" value="MeTrfase_SMT"/>
</dbReference>
<feature type="non-terminal residue" evidence="5">
    <location>
        <position position="1"/>
    </location>
</feature>
<reference evidence="5" key="1">
    <citation type="submission" date="2021-02" db="EMBL/GenBank/DDBJ databases">
        <authorList>
            <person name="Nowell W R."/>
        </authorList>
    </citation>
    <scope>NUCLEOTIDE SEQUENCE</scope>
</reference>
<evidence type="ECO:0000256" key="2">
    <source>
        <dbReference type="ARBA" id="ARBA00038188"/>
    </source>
</evidence>
<dbReference type="AlphaFoldDB" id="A0A8S3H3X3"/>
<dbReference type="GO" id="GO:0005783">
    <property type="term" value="C:endoplasmic reticulum"/>
    <property type="evidence" value="ECO:0007669"/>
    <property type="project" value="TreeGrafter"/>
</dbReference>
<dbReference type="GO" id="GO:0003838">
    <property type="term" value="F:sterol 24-C-methyltransferase activity"/>
    <property type="evidence" value="ECO:0007669"/>
    <property type="project" value="TreeGrafter"/>
</dbReference>
<dbReference type="SUPFAM" id="SSF53335">
    <property type="entry name" value="S-adenosyl-L-methionine-dependent methyltransferases"/>
    <property type="match status" value="1"/>
</dbReference>
<gene>
    <name evidence="5" type="ORF">SMN809_LOCUS67182</name>
</gene>
<evidence type="ECO:0000259" key="4">
    <source>
        <dbReference type="PROSITE" id="PS51685"/>
    </source>
</evidence>
<evidence type="ECO:0000256" key="1">
    <source>
        <dbReference type="ARBA" id="ARBA00022679"/>
    </source>
</evidence>
<dbReference type="EMBL" id="CAJOBI010314870">
    <property type="protein sequence ID" value="CAF5175094.1"/>
    <property type="molecule type" value="Genomic_DNA"/>
</dbReference>
<evidence type="ECO:0000313" key="6">
    <source>
        <dbReference type="Proteomes" id="UP000676336"/>
    </source>
</evidence>
<feature type="domain" description="SAM-dependent methyltransferase Erg6/SMT-type" evidence="4">
    <location>
        <begin position="1"/>
        <end position="158"/>
    </location>
</feature>
<comment type="caution">
    <text evidence="5">The sequence shown here is derived from an EMBL/GenBank/DDBJ whole genome shotgun (WGS) entry which is preliminary data.</text>
</comment>
<accession>A0A8S3H3X3</accession>
<dbReference type="InterPro" id="IPR013705">
    <property type="entry name" value="Sterol_MeTrfase_C"/>
</dbReference>
<dbReference type="PANTHER" id="PTHR44068">
    <property type="entry name" value="ZGC:194242"/>
    <property type="match status" value="1"/>
</dbReference>
<evidence type="ECO:0000256" key="3">
    <source>
        <dbReference type="PROSITE-ProRule" id="PRU01022"/>
    </source>
</evidence>
<dbReference type="InterPro" id="IPR029063">
    <property type="entry name" value="SAM-dependent_MTases_sf"/>
</dbReference>
<dbReference type="Proteomes" id="UP000676336">
    <property type="component" value="Unassembled WGS sequence"/>
</dbReference>
<dbReference type="PROSITE" id="PS51685">
    <property type="entry name" value="SAM_MT_ERG6_SMT"/>
    <property type="match status" value="1"/>
</dbReference>
<dbReference type="PANTHER" id="PTHR44068:SF1">
    <property type="entry name" value="HYPOTHETICAL LOC100005854"/>
    <property type="match status" value="1"/>
</dbReference>
<keyword evidence="1 3" id="KW-0808">Transferase</keyword>
<dbReference type="Pfam" id="PF08498">
    <property type="entry name" value="Sterol_MT_C"/>
    <property type="match status" value="1"/>
</dbReference>
<dbReference type="InterPro" id="IPR050447">
    <property type="entry name" value="Erg6_SMT_methyltransf"/>
</dbReference>